<name>A0A2M8EMU3_UNCKA</name>
<feature type="domain" description="Bacterial type II secretion system protein E" evidence="2">
    <location>
        <begin position="195"/>
        <end position="209"/>
    </location>
</feature>
<dbReference type="Pfam" id="PF00437">
    <property type="entry name" value="T2SSE"/>
    <property type="match status" value="1"/>
</dbReference>
<gene>
    <name evidence="3" type="ORF">CO058_00265</name>
</gene>
<proteinExistence type="inferred from homology"/>
<comment type="similarity">
    <text evidence="1">Belongs to the GSP E family.</text>
</comment>
<dbReference type="PANTHER" id="PTHR30486:SF6">
    <property type="entry name" value="TYPE IV PILUS RETRACTATION ATPASE PILT"/>
    <property type="match status" value="1"/>
</dbReference>
<dbReference type="Gene3D" id="3.30.450.90">
    <property type="match status" value="1"/>
</dbReference>
<reference evidence="4" key="1">
    <citation type="submission" date="2017-09" db="EMBL/GenBank/DDBJ databases">
        <title>Depth-based differentiation of microbial function through sediment-hosted aquifers and enrichment of novel symbionts in the deep terrestrial subsurface.</title>
        <authorList>
            <person name="Probst A.J."/>
            <person name="Ladd B."/>
            <person name="Jarett J.K."/>
            <person name="Geller-Mcgrath D.E."/>
            <person name="Sieber C.M.K."/>
            <person name="Emerson J.B."/>
            <person name="Anantharaman K."/>
            <person name="Thomas B.C."/>
            <person name="Malmstrom R."/>
            <person name="Stieglmeier M."/>
            <person name="Klingl A."/>
            <person name="Woyke T."/>
            <person name="Ryan C.M."/>
            <person name="Banfield J.F."/>
        </authorList>
    </citation>
    <scope>NUCLEOTIDE SEQUENCE [LARGE SCALE GENOMIC DNA]</scope>
</reference>
<organism evidence="3 4">
    <name type="scientific">candidate division WWE3 bacterium CG_4_9_14_0_2_um_filter_35_11</name>
    <dbReference type="NCBI Taxonomy" id="1975077"/>
    <lineage>
        <taxon>Bacteria</taxon>
        <taxon>Katanobacteria</taxon>
    </lineage>
</organism>
<evidence type="ECO:0000313" key="3">
    <source>
        <dbReference type="EMBL" id="PJC24049.1"/>
    </source>
</evidence>
<evidence type="ECO:0000313" key="4">
    <source>
        <dbReference type="Proteomes" id="UP000229756"/>
    </source>
</evidence>
<dbReference type="PROSITE" id="PS00662">
    <property type="entry name" value="T2SP_E"/>
    <property type="match status" value="1"/>
</dbReference>
<dbReference type="InterPro" id="IPR003593">
    <property type="entry name" value="AAA+_ATPase"/>
</dbReference>
<dbReference type="NCBIfam" id="TIGR01420">
    <property type="entry name" value="pilT_fam"/>
    <property type="match status" value="1"/>
</dbReference>
<sequence length="338" mass="37660">MPAIDKYLSYIFENGFSDLHVVPNVPVIGRLDGDLIRISTDQFDAKTLDTILYEIISVDEKDHLKKHSNVDFSYEISGVSRFRVNYYFHSGGLGATFRVIPVKIPTISELGLNESILESTQYKNGLVLVTGPTGSGKTSTLAALLNYINTNRPDHIITIEDPIEFIHSNNLKGLVSQREVGKHTKSFSSALRSALREDPDVIMVGEMRDMETIELAITAAETGHLVFASLHTNSASKTIDRLVDVFPDEGKDEIRTLLADTLRAVISQVLVKKIGGRGRLPVQEIMFVNHAVSNLIREGKSYQIEDVIQTSPNEGMLLMKNEMDRLNNEKKIGIESIY</sequence>
<accession>A0A2M8EMU3</accession>
<dbReference type="PANTHER" id="PTHR30486">
    <property type="entry name" value="TWITCHING MOTILITY PROTEIN PILT"/>
    <property type="match status" value="1"/>
</dbReference>
<dbReference type="GO" id="GO:0005524">
    <property type="term" value="F:ATP binding"/>
    <property type="evidence" value="ECO:0007669"/>
    <property type="project" value="InterPro"/>
</dbReference>
<dbReference type="Gene3D" id="3.40.50.300">
    <property type="entry name" value="P-loop containing nucleotide triphosphate hydrolases"/>
    <property type="match status" value="1"/>
</dbReference>
<dbReference type="SMART" id="SM00382">
    <property type="entry name" value="AAA"/>
    <property type="match status" value="1"/>
</dbReference>
<protein>
    <submittedName>
        <fullName evidence="3">Type IV pili twitching motility protein PilT</fullName>
    </submittedName>
</protein>
<dbReference type="EMBL" id="PFSJ01000003">
    <property type="protein sequence ID" value="PJC24049.1"/>
    <property type="molecule type" value="Genomic_DNA"/>
</dbReference>
<dbReference type="SUPFAM" id="SSF52540">
    <property type="entry name" value="P-loop containing nucleoside triphosphate hydrolases"/>
    <property type="match status" value="1"/>
</dbReference>
<evidence type="ECO:0000256" key="1">
    <source>
        <dbReference type="ARBA" id="ARBA00006611"/>
    </source>
</evidence>
<dbReference type="GO" id="GO:0016887">
    <property type="term" value="F:ATP hydrolysis activity"/>
    <property type="evidence" value="ECO:0007669"/>
    <property type="project" value="InterPro"/>
</dbReference>
<dbReference type="InterPro" id="IPR001482">
    <property type="entry name" value="T2SS/T4SS_dom"/>
</dbReference>
<dbReference type="AlphaFoldDB" id="A0A2M8EMU3"/>
<dbReference type="CDD" id="cd01131">
    <property type="entry name" value="PilT"/>
    <property type="match status" value="1"/>
</dbReference>
<evidence type="ECO:0000259" key="2">
    <source>
        <dbReference type="PROSITE" id="PS00662"/>
    </source>
</evidence>
<dbReference type="Proteomes" id="UP000229756">
    <property type="component" value="Unassembled WGS sequence"/>
</dbReference>
<comment type="caution">
    <text evidence="3">The sequence shown here is derived from an EMBL/GenBank/DDBJ whole genome shotgun (WGS) entry which is preliminary data.</text>
</comment>
<dbReference type="InterPro" id="IPR050921">
    <property type="entry name" value="T4SS_GSP_E_ATPase"/>
</dbReference>
<dbReference type="InterPro" id="IPR006321">
    <property type="entry name" value="PilT/PilU"/>
</dbReference>
<dbReference type="InterPro" id="IPR027417">
    <property type="entry name" value="P-loop_NTPase"/>
</dbReference>